<gene>
    <name evidence="1" type="ORF">BCV70DRAFT_8720</name>
</gene>
<keyword evidence="2" id="KW-1185">Reference proteome</keyword>
<name>A0A317XX98_9BASI</name>
<accession>A0A317XX98</accession>
<dbReference type="InParanoid" id="A0A317XX98"/>
<dbReference type="Proteomes" id="UP000246740">
    <property type="component" value="Unassembled WGS sequence"/>
</dbReference>
<dbReference type="AlphaFoldDB" id="A0A317XX98"/>
<evidence type="ECO:0000313" key="2">
    <source>
        <dbReference type="Proteomes" id="UP000246740"/>
    </source>
</evidence>
<reference evidence="1 2" key="1">
    <citation type="journal article" date="2018" name="Mol. Biol. Evol.">
        <title>Broad Genomic Sampling Reveals a Smut Pathogenic Ancestry of the Fungal Clade Ustilaginomycotina.</title>
        <authorList>
            <person name="Kijpornyongpan T."/>
            <person name="Mondo S.J."/>
            <person name="Barry K."/>
            <person name="Sandor L."/>
            <person name="Lee J."/>
            <person name="Lipzen A."/>
            <person name="Pangilinan J."/>
            <person name="LaButti K."/>
            <person name="Hainaut M."/>
            <person name="Henrissat B."/>
            <person name="Grigoriev I.V."/>
            <person name="Spatafora J.W."/>
            <person name="Aime M.C."/>
        </authorList>
    </citation>
    <scope>NUCLEOTIDE SEQUENCE [LARGE SCALE GENOMIC DNA]</scope>
    <source>
        <strain evidence="1 2">MCA 3645</strain>
    </source>
</reference>
<dbReference type="EMBL" id="KZ819188">
    <property type="protein sequence ID" value="PWZ02946.1"/>
    <property type="molecule type" value="Genomic_DNA"/>
</dbReference>
<evidence type="ECO:0000313" key="1">
    <source>
        <dbReference type="EMBL" id="PWZ02946.1"/>
    </source>
</evidence>
<organism evidence="1 2">
    <name type="scientific">Testicularia cyperi</name>
    <dbReference type="NCBI Taxonomy" id="1882483"/>
    <lineage>
        <taxon>Eukaryota</taxon>
        <taxon>Fungi</taxon>
        <taxon>Dikarya</taxon>
        <taxon>Basidiomycota</taxon>
        <taxon>Ustilaginomycotina</taxon>
        <taxon>Ustilaginomycetes</taxon>
        <taxon>Ustilaginales</taxon>
        <taxon>Anthracoideaceae</taxon>
        <taxon>Testicularia</taxon>
    </lineage>
</organism>
<proteinExistence type="predicted"/>
<protein>
    <submittedName>
        <fullName evidence="1">Uncharacterized protein</fullName>
    </submittedName>
</protein>
<sequence length="209" mass="22904">MSTPLESPDVATDLLFSFSLASPETPAHLALMCITDEQQSSADAKKEHRAKSKRAQQGSRANLRLSLRMVRLLPLTEARDLRQSLPCMSENTLKAELYFMAAYCSAVAASAADSIVAIHSAAIHSACKLVPCSNDRENNSNLNEGDNYPIALRLLSVARRPLRPTRPIQQGQCRIELRVPCELAHLGLTHCLREVARVRCTVCLGLAVD</sequence>